<dbReference type="RefSeq" id="WP_216119647.1">
    <property type="nucleotide sequence ID" value="NZ_CP086239.1"/>
</dbReference>
<evidence type="ECO:0000313" key="1">
    <source>
        <dbReference type="EMBL" id="WAG60878.1"/>
    </source>
</evidence>
<evidence type="ECO:0000313" key="2">
    <source>
        <dbReference type="Proteomes" id="UP001164733"/>
    </source>
</evidence>
<dbReference type="EMBL" id="CP086239">
    <property type="protein sequence ID" value="WAG60878.1"/>
    <property type="molecule type" value="Genomic_DNA"/>
</dbReference>
<protein>
    <submittedName>
        <fullName evidence="1">Uncharacterized protein</fullName>
    </submittedName>
</protein>
<accession>A0AA47I6S5</accession>
<reference evidence="1" key="1">
    <citation type="submission" date="2021-11" db="EMBL/GenBank/DDBJ databases">
        <title>Clostridia strains as spoilage organisms.</title>
        <authorList>
            <person name="Wambui J."/>
            <person name="Stevens M.J.A."/>
            <person name="Stephan R."/>
        </authorList>
    </citation>
    <scope>NUCLEOTIDE SEQUENCE</scope>
    <source>
        <strain evidence="1">CF009</strain>
    </source>
</reference>
<gene>
    <name evidence="1" type="ORF">LL038_01100</name>
</gene>
<sequence>MEKEEQKKIVENVCSILKTSILKNLEYFPESWDDMEIRQLIFNHAKLLNPIKMTRTRMWKFLDYVALHKM</sequence>
<dbReference type="Proteomes" id="UP001164733">
    <property type="component" value="Chromosome"/>
</dbReference>
<organism evidence="1 2">
    <name type="scientific">Clostridium estertheticum</name>
    <dbReference type="NCBI Taxonomy" id="238834"/>
    <lineage>
        <taxon>Bacteria</taxon>
        <taxon>Bacillati</taxon>
        <taxon>Bacillota</taxon>
        <taxon>Clostridia</taxon>
        <taxon>Eubacteriales</taxon>
        <taxon>Clostridiaceae</taxon>
        <taxon>Clostridium</taxon>
    </lineage>
</organism>
<proteinExistence type="predicted"/>
<dbReference type="AlphaFoldDB" id="A0AA47I6S5"/>
<name>A0AA47I6S5_9CLOT</name>